<dbReference type="GO" id="GO:0008270">
    <property type="term" value="F:zinc ion binding"/>
    <property type="evidence" value="ECO:0007669"/>
    <property type="project" value="UniProtKB-KW"/>
</dbReference>
<dbReference type="EMBL" id="CP012525">
    <property type="protein sequence ID" value="ALC44505.1"/>
    <property type="molecule type" value="Genomic_DNA"/>
</dbReference>
<feature type="domain" description="C2H2-type" evidence="10">
    <location>
        <begin position="560"/>
        <end position="587"/>
    </location>
</feature>
<dbReference type="OMA" id="KSCPARK"/>
<feature type="domain" description="C2H2-type" evidence="10">
    <location>
        <begin position="360"/>
        <end position="387"/>
    </location>
</feature>
<dbReference type="AlphaFoldDB" id="A0A0M4EQG4"/>
<feature type="coiled-coil region" evidence="8">
    <location>
        <begin position="636"/>
        <end position="665"/>
    </location>
</feature>
<dbReference type="Proteomes" id="UP000494163">
    <property type="component" value="Chromosome 3L"/>
</dbReference>
<dbReference type="InterPro" id="IPR036236">
    <property type="entry name" value="Znf_C2H2_sf"/>
</dbReference>
<evidence type="ECO:0000256" key="2">
    <source>
        <dbReference type="ARBA" id="ARBA00022723"/>
    </source>
</evidence>
<feature type="region of interest" description="Disordered" evidence="9">
    <location>
        <begin position="579"/>
        <end position="618"/>
    </location>
</feature>
<name>A0A0M4EQG4_DROBS</name>
<dbReference type="GO" id="GO:0000981">
    <property type="term" value="F:DNA-binding transcription factor activity, RNA polymerase II-specific"/>
    <property type="evidence" value="ECO:0007669"/>
    <property type="project" value="TreeGrafter"/>
</dbReference>
<dbReference type="GO" id="GO:0005634">
    <property type="term" value="C:nucleus"/>
    <property type="evidence" value="ECO:0007669"/>
    <property type="project" value="UniProtKB-SubCell"/>
</dbReference>
<dbReference type="PROSITE" id="PS00028">
    <property type="entry name" value="ZINC_FINGER_C2H2_1"/>
    <property type="match status" value="9"/>
</dbReference>
<accession>A0A0M4EQG4</accession>
<dbReference type="OrthoDB" id="8016097at2759"/>
<feature type="domain" description="C2H2-type" evidence="10">
    <location>
        <begin position="179"/>
        <end position="209"/>
    </location>
</feature>
<feature type="domain" description="C2H2-type" evidence="10">
    <location>
        <begin position="211"/>
        <end position="241"/>
    </location>
</feature>
<feature type="domain" description="C2H2-type" evidence="10">
    <location>
        <begin position="532"/>
        <end position="559"/>
    </location>
</feature>
<feature type="region of interest" description="Disordered" evidence="9">
    <location>
        <begin position="63"/>
        <end position="143"/>
    </location>
</feature>
<feature type="domain" description="C2H2-type" evidence="10">
    <location>
        <begin position="275"/>
        <end position="302"/>
    </location>
</feature>
<keyword evidence="4 7" id="KW-0863">Zinc-finger</keyword>
<dbReference type="FunFam" id="3.30.160.60:FF:000145">
    <property type="entry name" value="Zinc finger protein 574"/>
    <property type="match status" value="1"/>
</dbReference>
<dbReference type="PANTHER" id="PTHR24394">
    <property type="entry name" value="ZINC FINGER PROTEIN"/>
    <property type="match status" value="1"/>
</dbReference>
<feature type="domain" description="C2H2-type" evidence="10">
    <location>
        <begin position="303"/>
        <end position="330"/>
    </location>
</feature>
<dbReference type="SMART" id="SM00355">
    <property type="entry name" value="ZnF_C2H2"/>
    <property type="match status" value="12"/>
</dbReference>
<dbReference type="FunFam" id="3.30.160.60:FF:000557">
    <property type="entry name" value="zinc finger and SCAN domain-containing protein 29"/>
    <property type="match status" value="1"/>
</dbReference>
<dbReference type="SUPFAM" id="SSF57667">
    <property type="entry name" value="beta-beta-alpha zinc fingers"/>
    <property type="match status" value="6"/>
</dbReference>
<feature type="domain" description="C2H2-type" evidence="10">
    <location>
        <begin position="246"/>
        <end position="273"/>
    </location>
</feature>
<gene>
    <name evidence="11" type="ORF">Dbus_chr3Lg1671</name>
</gene>
<feature type="compositionally biased region" description="Basic residues" evidence="9">
    <location>
        <begin position="101"/>
        <end position="120"/>
    </location>
</feature>
<reference evidence="11 12" key="1">
    <citation type="submission" date="2015-08" db="EMBL/GenBank/DDBJ databases">
        <title>Ancestral chromatin configuration constrains chromatin evolution on differentiating sex chromosomes in Drosophila.</title>
        <authorList>
            <person name="Zhou Q."/>
            <person name="Bachtrog D."/>
        </authorList>
    </citation>
    <scope>NUCLEOTIDE SEQUENCE [LARGE SCALE GENOMIC DNA]</scope>
    <source>
        <tissue evidence="11">Whole larvae</tissue>
    </source>
</reference>
<feature type="domain" description="C2H2-type" evidence="10">
    <location>
        <begin position="503"/>
        <end position="531"/>
    </location>
</feature>
<proteinExistence type="predicted"/>
<feature type="domain" description="C2H2-type" evidence="10">
    <location>
        <begin position="388"/>
        <end position="415"/>
    </location>
</feature>
<organism evidence="11 12">
    <name type="scientific">Drosophila busckii</name>
    <name type="common">Fruit fly</name>
    <dbReference type="NCBI Taxonomy" id="30019"/>
    <lineage>
        <taxon>Eukaryota</taxon>
        <taxon>Metazoa</taxon>
        <taxon>Ecdysozoa</taxon>
        <taxon>Arthropoda</taxon>
        <taxon>Hexapoda</taxon>
        <taxon>Insecta</taxon>
        <taxon>Pterygota</taxon>
        <taxon>Neoptera</taxon>
        <taxon>Endopterygota</taxon>
        <taxon>Diptera</taxon>
        <taxon>Brachycera</taxon>
        <taxon>Muscomorpha</taxon>
        <taxon>Ephydroidea</taxon>
        <taxon>Drosophilidae</taxon>
        <taxon>Drosophila</taxon>
    </lineage>
</organism>
<keyword evidence="6" id="KW-0539">Nucleus</keyword>
<evidence type="ECO:0000259" key="10">
    <source>
        <dbReference type="PROSITE" id="PS50157"/>
    </source>
</evidence>
<evidence type="ECO:0000256" key="9">
    <source>
        <dbReference type="SAM" id="MobiDB-lite"/>
    </source>
</evidence>
<dbReference type="PANTHER" id="PTHR24394:SF29">
    <property type="entry name" value="MYONEURIN"/>
    <property type="match status" value="1"/>
</dbReference>
<keyword evidence="3" id="KW-0677">Repeat</keyword>
<feature type="domain" description="C2H2-type" evidence="10">
    <location>
        <begin position="331"/>
        <end position="359"/>
    </location>
</feature>
<comment type="subcellular location">
    <subcellularLocation>
        <location evidence="1">Nucleus</location>
    </subcellularLocation>
</comment>
<keyword evidence="5" id="KW-0862">Zinc</keyword>
<feature type="compositionally biased region" description="Basic and acidic residues" evidence="9">
    <location>
        <begin position="609"/>
        <end position="618"/>
    </location>
</feature>
<protein>
    <submittedName>
        <fullName evidence="11">Lin29</fullName>
    </submittedName>
</protein>
<dbReference type="InterPro" id="IPR013087">
    <property type="entry name" value="Znf_C2H2_type"/>
</dbReference>
<evidence type="ECO:0000256" key="8">
    <source>
        <dbReference type="SAM" id="Coils"/>
    </source>
</evidence>
<dbReference type="PROSITE" id="PS50157">
    <property type="entry name" value="ZINC_FINGER_C2H2_2"/>
    <property type="match status" value="11"/>
</dbReference>
<evidence type="ECO:0000313" key="11">
    <source>
        <dbReference type="EMBL" id="ALC44505.1"/>
    </source>
</evidence>
<sequence length="678" mass="77159">MVAKNCFTCNTPPINSIDLLNIDRREVDGEEEDHVNFDPLLNTKVEIVESEDHLLNMIENVDKETEEKDNNSSIHSDNDIDDDVDFEVNSSDSDEAMPLARLRKSVRAKTKQKTKRRTTKNKTYDSSSSESSDNEKHVLGDDDKASIKPNINCHICHQKFKTVVLYEEHMNQHQDLLPFQCNVESCRKGFTTASGLRLHVNHAHAEHAEVHVCSVEGCNQTFLHSRTLTIHLKKEHNIIKEPTKEYPCAACTKVFRCPMALKKHTYRHTGEELPHPCNICGKRFPTNSALKDHLMRHAGVKNHVCPYCGVAKTTRQELNGHVLIHSKEKKFKCELCDHATHNKASLGNHVKVVHMKIKNFACQFCGRTFGKSNACKVHERLHTAENCSECKICGRKFLFEKLLTRHLQMHEKRAANPPKTKSKVKVHAAQSTENEHQQLLNVPSEKPSLEHLPVPVPPKPKNSNRVERVDISQLAGTAVNPIPSVAVPSWSPQIDFSNKEGEHVCPDCGKILNSVSGLKLHYKVVHAKIKDFACRYCPMRFGRSQYLRNHERIHTGEKPFECTICGQCFRQLQVLKTHMKVHNKEPKPPKPPKPQMTRRRRVPTSNRGPKIELNKGKAKNFEEYQDPAAECAAASAALLAKQIEKNENKRKEEAEQRKIQEAASEQLSQLNMLMQLQK</sequence>
<keyword evidence="2" id="KW-0479">Metal-binding</keyword>
<evidence type="ECO:0000256" key="3">
    <source>
        <dbReference type="ARBA" id="ARBA00022737"/>
    </source>
</evidence>
<evidence type="ECO:0000256" key="1">
    <source>
        <dbReference type="ARBA" id="ARBA00004123"/>
    </source>
</evidence>
<keyword evidence="12" id="KW-1185">Reference proteome</keyword>
<dbReference type="SMR" id="A0A0M4EQG4"/>
<evidence type="ECO:0000256" key="7">
    <source>
        <dbReference type="PROSITE-ProRule" id="PRU00042"/>
    </source>
</evidence>
<dbReference type="Pfam" id="PF00096">
    <property type="entry name" value="zf-C2H2"/>
    <property type="match status" value="4"/>
</dbReference>
<evidence type="ECO:0000256" key="6">
    <source>
        <dbReference type="ARBA" id="ARBA00023242"/>
    </source>
</evidence>
<dbReference type="Gene3D" id="3.30.160.60">
    <property type="entry name" value="Classic Zinc Finger"/>
    <property type="match status" value="7"/>
</dbReference>
<evidence type="ECO:0000313" key="12">
    <source>
        <dbReference type="Proteomes" id="UP000494163"/>
    </source>
</evidence>
<keyword evidence="8" id="KW-0175">Coiled coil</keyword>
<feature type="compositionally biased region" description="Basic and acidic residues" evidence="9">
    <location>
        <begin position="133"/>
        <end position="143"/>
    </location>
</feature>
<evidence type="ECO:0000256" key="5">
    <source>
        <dbReference type="ARBA" id="ARBA00022833"/>
    </source>
</evidence>
<evidence type="ECO:0000256" key="4">
    <source>
        <dbReference type="ARBA" id="ARBA00022771"/>
    </source>
</evidence>